<keyword evidence="2" id="KW-1185">Reference proteome</keyword>
<sequence>MIFCNFLLTTKSITLLIRLPNGDSSQVTQISWHPRFSTQTTQLRKRIAWLRTVVVVGRPWLGGDHEGYNGDYP</sequence>
<evidence type="ECO:0000313" key="2">
    <source>
        <dbReference type="Proteomes" id="UP001055879"/>
    </source>
</evidence>
<reference evidence="2" key="1">
    <citation type="journal article" date="2022" name="Mol. Ecol. Resour.">
        <title>The genomes of chicory, endive, great burdock and yacon provide insights into Asteraceae palaeo-polyploidization history and plant inulin production.</title>
        <authorList>
            <person name="Fan W."/>
            <person name="Wang S."/>
            <person name="Wang H."/>
            <person name="Wang A."/>
            <person name="Jiang F."/>
            <person name="Liu H."/>
            <person name="Zhao H."/>
            <person name="Xu D."/>
            <person name="Zhang Y."/>
        </authorList>
    </citation>
    <scope>NUCLEOTIDE SEQUENCE [LARGE SCALE GENOMIC DNA]</scope>
    <source>
        <strain evidence="2">cv. Niubang</strain>
    </source>
</reference>
<protein>
    <submittedName>
        <fullName evidence="1">Uncharacterized protein</fullName>
    </submittedName>
</protein>
<organism evidence="1 2">
    <name type="scientific">Arctium lappa</name>
    <name type="common">Greater burdock</name>
    <name type="synonym">Lappa major</name>
    <dbReference type="NCBI Taxonomy" id="4217"/>
    <lineage>
        <taxon>Eukaryota</taxon>
        <taxon>Viridiplantae</taxon>
        <taxon>Streptophyta</taxon>
        <taxon>Embryophyta</taxon>
        <taxon>Tracheophyta</taxon>
        <taxon>Spermatophyta</taxon>
        <taxon>Magnoliopsida</taxon>
        <taxon>eudicotyledons</taxon>
        <taxon>Gunneridae</taxon>
        <taxon>Pentapetalae</taxon>
        <taxon>asterids</taxon>
        <taxon>campanulids</taxon>
        <taxon>Asterales</taxon>
        <taxon>Asteraceae</taxon>
        <taxon>Carduoideae</taxon>
        <taxon>Cardueae</taxon>
        <taxon>Arctiinae</taxon>
        <taxon>Arctium</taxon>
    </lineage>
</organism>
<dbReference type="EMBL" id="CM042049">
    <property type="protein sequence ID" value="KAI3745944.1"/>
    <property type="molecule type" value="Genomic_DNA"/>
</dbReference>
<gene>
    <name evidence="1" type="ORF">L6452_08356</name>
</gene>
<name>A0ACB9DH09_ARCLA</name>
<dbReference type="Proteomes" id="UP001055879">
    <property type="component" value="Linkage Group LG03"/>
</dbReference>
<reference evidence="1 2" key="2">
    <citation type="journal article" date="2022" name="Mol. Ecol. Resour.">
        <title>The genomes of chicory, endive, great burdock and yacon provide insights into Asteraceae paleo-polyploidization history and plant inulin production.</title>
        <authorList>
            <person name="Fan W."/>
            <person name="Wang S."/>
            <person name="Wang H."/>
            <person name="Wang A."/>
            <person name="Jiang F."/>
            <person name="Liu H."/>
            <person name="Zhao H."/>
            <person name="Xu D."/>
            <person name="Zhang Y."/>
        </authorList>
    </citation>
    <scope>NUCLEOTIDE SEQUENCE [LARGE SCALE GENOMIC DNA]</scope>
    <source>
        <strain evidence="2">cv. Niubang</strain>
    </source>
</reference>
<evidence type="ECO:0000313" key="1">
    <source>
        <dbReference type="EMBL" id="KAI3745944.1"/>
    </source>
</evidence>
<comment type="caution">
    <text evidence="1">The sequence shown here is derived from an EMBL/GenBank/DDBJ whole genome shotgun (WGS) entry which is preliminary data.</text>
</comment>
<accession>A0ACB9DH09</accession>
<proteinExistence type="predicted"/>